<dbReference type="AlphaFoldDB" id="V4KP91"/>
<dbReference type="EMBL" id="KI517748">
    <property type="protein sequence ID" value="ESQ31772.1"/>
    <property type="molecule type" value="Genomic_DNA"/>
</dbReference>
<comment type="subcellular location">
    <subcellularLocation>
        <location evidence="1">Nucleus</location>
    </subcellularLocation>
</comment>
<dbReference type="GO" id="GO:0009723">
    <property type="term" value="P:response to ethylene"/>
    <property type="evidence" value="ECO:0007669"/>
    <property type="project" value="TreeGrafter"/>
</dbReference>
<feature type="compositionally biased region" description="Polar residues" evidence="7">
    <location>
        <begin position="184"/>
        <end position="215"/>
    </location>
</feature>
<dbReference type="PANTHER" id="PTHR44191">
    <property type="entry name" value="TRANSCRIPTION FACTOR KUA1"/>
    <property type="match status" value="1"/>
</dbReference>
<name>V4KP91_EUTSA</name>
<dbReference type="InterPro" id="IPR017884">
    <property type="entry name" value="SANT_dom"/>
</dbReference>
<keyword evidence="4" id="KW-0804">Transcription</keyword>
<dbReference type="InterPro" id="IPR001878">
    <property type="entry name" value="Znf_CCHC"/>
</dbReference>
<feature type="region of interest" description="Disordered" evidence="7">
    <location>
        <begin position="272"/>
        <end position="327"/>
    </location>
</feature>
<dbReference type="Gramene" id="ESQ31772">
    <property type="protein sequence ID" value="ESQ31772"/>
    <property type="gene ID" value="EUTSA_v10005259mg"/>
</dbReference>
<keyword evidence="6" id="KW-0479">Metal-binding</keyword>
<keyword evidence="5" id="KW-0539">Nucleus</keyword>
<dbReference type="Proteomes" id="UP000030689">
    <property type="component" value="Unassembled WGS sequence"/>
</dbReference>
<organism evidence="12 13">
    <name type="scientific">Eutrema salsugineum</name>
    <name type="common">Saltwater cress</name>
    <name type="synonym">Sisymbrium salsugineum</name>
    <dbReference type="NCBI Taxonomy" id="72664"/>
    <lineage>
        <taxon>Eukaryota</taxon>
        <taxon>Viridiplantae</taxon>
        <taxon>Streptophyta</taxon>
        <taxon>Embryophyta</taxon>
        <taxon>Tracheophyta</taxon>
        <taxon>Spermatophyta</taxon>
        <taxon>Magnoliopsida</taxon>
        <taxon>eudicotyledons</taxon>
        <taxon>Gunneridae</taxon>
        <taxon>Pentapetalae</taxon>
        <taxon>rosids</taxon>
        <taxon>malvids</taxon>
        <taxon>Brassicales</taxon>
        <taxon>Brassicaceae</taxon>
        <taxon>Eutremeae</taxon>
        <taxon>Eutrema</taxon>
    </lineage>
</organism>
<dbReference type="PROSITE" id="PS51293">
    <property type="entry name" value="SANT"/>
    <property type="match status" value="1"/>
</dbReference>
<dbReference type="OMA" id="SMEYMPI"/>
<dbReference type="SMART" id="SM00717">
    <property type="entry name" value="SANT"/>
    <property type="match status" value="1"/>
</dbReference>
<accession>V4KP91</accession>
<evidence type="ECO:0000259" key="10">
    <source>
        <dbReference type="PROSITE" id="PS51293"/>
    </source>
</evidence>
<sequence length="327" mass="36073">MVKETVTSAKTCSHCGHNGHNARTCLNGVNKGTVKLFGVNISSDPIRSPEVTALRKSLSLGNLESLLANDNSNGNGDPIAAVEDTGYHSDGQIHSKKGISAHDKKKGKPWTEEEHRIFLVGLKKLGKGDWKGIAKTFVTTRTPTQVASHAQKYFLRLNANDKRKRRASLFDISLEDQKEKEKNSQVMKTDASTSSSKTPFKQPVTGRSQEPVQVQTQTEISKRFQNLSMDQYMPVYQTVPPYYNIPPFMFHPMYYANPEPIRFVHPSGIPVPRHLPIGTPQPDQSNKASQMAKKDSLELDIGLPSPPSPPQSTGATDLTAHGVIHVK</sequence>
<keyword evidence="3" id="KW-0238">DNA-binding</keyword>
<feature type="domain" description="SANT" evidence="10">
    <location>
        <begin position="105"/>
        <end position="158"/>
    </location>
</feature>
<protein>
    <submittedName>
        <fullName evidence="12">Uncharacterized protein</fullName>
    </submittedName>
</protein>
<evidence type="ECO:0000256" key="1">
    <source>
        <dbReference type="ARBA" id="ARBA00004123"/>
    </source>
</evidence>
<dbReference type="GO" id="GO:0006355">
    <property type="term" value="P:regulation of DNA-templated transcription"/>
    <property type="evidence" value="ECO:0007669"/>
    <property type="project" value="UniProtKB-ARBA"/>
</dbReference>
<dbReference type="InterPro" id="IPR017930">
    <property type="entry name" value="Myb_dom"/>
</dbReference>
<feature type="domain" description="Myb-like" evidence="8">
    <location>
        <begin position="102"/>
        <end position="154"/>
    </location>
</feature>
<evidence type="ECO:0000259" key="9">
    <source>
        <dbReference type="PROSITE" id="PS50158"/>
    </source>
</evidence>
<dbReference type="PANTHER" id="PTHR44191:SF45">
    <property type="entry name" value="TRANSCRIPTION FACTOR MYB1R1-LIKE"/>
    <property type="match status" value="1"/>
</dbReference>
<dbReference type="InterPro" id="IPR009057">
    <property type="entry name" value="Homeodomain-like_sf"/>
</dbReference>
<dbReference type="NCBIfam" id="TIGR01557">
    <property type="entry name" value="myb_SHAQKYF"/>
    <property type="match status" value="1"/>
</dbReference>
<evidence type="ECO:0000313" key="12">
    <source>
        <dbReference type="EMBL" id="ESQ31772.1"/>
    </source>
</evidence>
<reference evidence="12 13" key="1">
    <citation type="journal article" date="2013" name="Front. Plant Sci.">
        <title>The Reference Genome of the Halophytic Plant Eutrema salsugineum.</title>
        <authorList>
            <person name="Yang R."/>
            <person name="Jarvis D.E."/>
            <person name="Chen H."/>
            <person name="Beilstein M.A."/>
            <person name="Grimwood J."/>
            <person name="Jenkins J."/>
            <person name="Shu S."/>
            <person name="Prochnik S."/>
            <person name="Xin M."/>
            <person name="Ma C."/>
            <person name="Schmutz J."/>
            <person name="Wing R.A."/>
            <person name="Mitchell-Olds T."/>
            <person name="Schumaker K.S."/>
            <person name="Wang X."/>
        </authorList>
    </citation>
    <scope>NUCLEOTIDE SEQUENCE [LARGE SCALE GENOMIC DNA]</scope>
</reference>
<dbReference type="GO" id="GO:0008270">
    <property type="term" value="F:zinc ion binding"/>
    <property type="evidence" value="ECO:0007669"/>
    <property type="project" value="UniProtKB-KW"/>
</dbReference>
<dbReference type="STRING" id="72664.V4KP91"/>
<evidence type="ECO:0000256" key="7">
    <source>
        <dbReference type="SAM" id="MobiDB-lite"/>
    </source>
</evidence>
<evidence type="ECO:0000256" key="6">
    <source>
        <dbReference type="PROSITE-ProRule" id="PRU00047"/>
    </source>
</evidence>
<evidence type="ECO:0000259" key="11">
    <source>
        <dbReference type="PROSITE" id="PS51294"/>
    </source>
</evidence>
<dbReference type="PROSITE" id="PS51294">
    <property type="entry name" value="HTH_MYB"/>
    <property type="match status" value="1"/>
</dbReference>
<feature type="region of interest" description="Disordered" evidence="7">
    <location>
        <begin position="83"/>
        <end position="108"/>
    </location>
</feature>
<dbReference type="CDD" id="cd00167">
    <property type="entry name" value="SANT"/>
    <property type="match status" value="1"/>
</dbReference>
<dbReference type="PROSITE" id="PS50158">
    <property type="entry name" value="ZF_CCHC"/>
    <property type="match status" value="1"/>
</dbReference>
<evidence type="ECO:0000259" key="8">
    <source>
        <dbReference type="PROSITE" id="PS50090"/>
    </source>
</evidence>
<dbReference type="GO" id="GO:0009739">
    <property type="term" value="P:response to gibberellin"/>
    <property type="evidence" value="ECO:0007669"/>
    <property type="project" value="TreeGrafter"/>
</dbReference>
<feature type="domain" description="HTH myb-type" evidence="11">
    <location>
        <begin position="102"/>
        <end position="158"/>
    </location>
</feature>
<feature type="domain" description="CCHC-type" evidence="9">
    <location>
        <begin position="12"/>
        <end position="25"/>
    </location>
</feature>
<gene>
    <name evidence="12" type="ORF">EUTSA_v10005259mg</name>
</gene>
<evidence type="ECO:0000256" key="2">
    <source>
        <dbReference type="ARBA" id="ARBA00023015"/>
    </source>
</evidence>
<dbReference type="Gene3D" id="1.10.10.60">
    <property type="entry name" value="Homeodomain-like"/>
    <property type="match status" value="1"/>
</dbReference>
<dbReference type="SUPFAM" id="SSF46689">
    <property type="entry name" value="Homeodomain-like"/>
    <property type="match status" value="1"/>
</dbReference>
<dbReference type="InterPro" id="IPR006447">
    <property type="entry name" value="Myb_dom_plants"/>
</dbReference>
<dbReference type="GO" id="GO:0003677">
    <property type="term" value="F:DNA binding"/>
    <property type="evidence" value="ECO:0007669"/>
    <property type="project" value="UniProtKB-KW"/>
</dbReference>
<dbReference type="InterPro" id="IPR001005">
    <property type="entry name" value="SANT/Myb"/>
</dbReference>
<dbReference type="Pfam" id="PF00249">
    <property type="entry name" value="Myb_DNA-binding"/>
    <property type="match status" value="1"/>
</dbReference>
<dbReference type="eggNOG" id="ENOG502RYHB">
    <property type="taxonomic scope" value="Eukaryota"/>
</dbReference>
<dbReference type="GO" id="GO:0005634">
    <property type="term" value="C:nucleus"/>
    <property type="evidence" value="ECO:0007669"/>
    <property type="project" value="UniProtKB-SubCell"/>
</dbReference>
<dbReference type="PROSITE" id="PS50090">
    <property type="entry name" value="MYB_LIKE"/>
    <property type="match status" value="1"/>
</dbReference>
<evidence type="ECO:0000313" key="13">
    <source>
        <dbReference type="Proteomes" id="UP000030689"/>
    </source>
</evidence>
<feature type="compositionally biased region" description="Basic residues" evidence="7">
    <location>
        <begin position="94"/>
        <end position="108"/>
    </location>
</feature>
<dbReference type="InterPro" id="IPR052245">
    <property type="entry name" value="Plant_Stress_Dev_TF"/>
</dbReference>
<dbReference type="OrthoDB" id="118550at2759"/>
<evidence type="ECO:0000256" key="4">
    <source>
        <dbReference type="ARBA" id="ARBA00023163"/>
    </source>
</evidence>
<keyword evidence="6" id="KW-0862">Zinc</keyword>
<evidence type="ECO:0000256" key="3">
    <source>
        <dbReference type="ARBA" id="ARBA00023125"/>
    </source>
</evidence>
<keyword evidence="6" id="KW-0863">Zinc-finger</keyword>
<dbReference type="FunFam" id="1.10.10.60:FF:000009">
    <property type="entry name" value="transcription factor MYB1R1"/>
    <property type="match status" value="1"/>
</dbReference>
<feature type="region of interest" description="Disordered" evidence="7">
    <location>
        <begin position="177"/>
        <end position="215"/>
    </location>
</feature>
<evidence type="ECO:0000256" key="5">
    <source>
        <dbReference type="ARBA" id="ARBA00023242"/>
    </source>
</evidence>
<proteinExistence type="predicted"/>
<keyword evidence="13" id="KW-1185">Reference proteome</keyword>
<keyword evidence="2" id="KW-0805">Transcription regulation</keyword>
<dbReference type="KEGG" id="eus:EUTSA_v10005259mg"/>